<dbReference type="AlphaFoldDB" id="A0A7W4VQY5"/>
<keyword evidence="3" id="KW-1185">Reference proteome</keyword>
<dbReference type="EMBL" id="JACHWB010000009">
    <property type="protein sequence ID" value="MBB3021302.1"/>
    <property type="molecule type" value="Genomic_DNA"/>
</dbReference>
<evidence type="ECO:0000313" key="3">
    <source>
        <dbReference type="Proteomes" id="UP000532010"/>
    </source>
</evidence>
<dbReference type="Proteomes" id="UP000532010">
    <property type="component" value="Unassembled WGS sequence"/>
</dbReference>
<organism evidence="2 3">
    <name type="scientific">Microvirga lupini</name>
    <dbReference type="NCBI Taxonomy" id="420324"/>
    <lineage>
        <taxon>Bacteria</taxon>
        <taxon>Pseudomonadati</taxon>
        <taxon>Pseudomonadota</taxon>
        <taxon>Alphaproteobacteria</taxon>
        <taxon>Hyphomicrobiales</taxon>
        <taxon>Methylobacteriaceae</taxon>
        <taxon>Microvirga</taxon>
    </lineage>
</organism>
<protein>
    <recommendedName>
        <fullName evidence="1">N,N-dimethylformamidase beta subunit-like C-terminal domain-containing protein</fullName>
    </recommendedName>
</protein>
<feature type="domain" description="N,N-dimethylformamidase beta subunit-like C-terminal" evidence="1">
    <location>
        <begin position="85"/>
        <end position="543"/>
    </location>
</feature>
<dbReference type="InterPro" id="IPR046540">
    <property type="entry name" value="DMFA2_C"/>
</dbReference>
<reference evidence="2 3" key="1">
    <citation type="submission" date="2020-08" db="EMBL/GenBank/DDBJ databases">
        <title>The Agave Microbiome: Exploring the role of microbial communities in plant adaptations to desert environments.</title>
        <authorList>
            <person name="Partida-Martinez L.P."/>
        </authorList>
    </citation>
    <scope>NUCLEOTIDE SEQUENCE [LARGE SCALE GENOMIC DNA]</scope>
    <source>
        <strain evidence="2 3">AT3.9</strain>
    </source>
</reference>
<comment type="caution">
    <text evidence="2">The sequence shown here is derived from an EMBL/GenBank/DDBJ whole genome shotgun (WGS) entry which is preliminary data.</text>
</comment>
<sequence length="563" mass="64246">MSQPSQGLPMTSKLFEFPELGTHAIKPRTVRKAHPDDHFSSDFRYQFPREDRDLPEVYVYTDQMSYDPGETVEFRVSTTADSWNIQIYRDGYRPEMAHEAFDLKGEFTKTSETAYMDGCDWPVLHSWRIPTDQRSGFYRIVSTCLRRDGQRFVQHHFVVVRPTEATRRGKIVFMPCTGTWTAYNDWGGGNHYFGTWGPDKNHASPILSLKRPWSRPMLWLPKGGARTTVDRLPAMGDGPRYPAREWGYQQGFAQFWVSAGWAQYDRHFLVWAEKEGYEIDVITQTDLHYRPELLEGYSCLAVAGHDEYWSWEMRKHVEGWVEKGGHFARFGGNFLWQIRLEEEGARQICYKTLAPTHDPVRDDPERKHLLTSIWDGEAVNWHGSSTVGVSGCHGMYSGFGGHAPRGSRGFTVYRSDHWVFEGTQLRYADVFGAEAGIFGYEVDGLEYTFRDGLPYPVDGSGAAPEIDILAMTPATMFEEEHPGEGRRFSLRDGDLHDIATLAGGDYATKRRKMQYGSGMLVAMARGAGEVVTAGSCEWVMGLTRRDEFTEQITRNVLSRFTAD</sequence>
<proteinExistence type="predicted"/>
<gene>
    <name evidence="2" type="ORF">FHR70_004398</name>
</gene>
<dbReference type="Pfam" id="PF20254">
    <property type="entry name" value="DMFA2_C"/>
    <property type="match status" value="1"/>
</dbReference>
<evidence type="ECO:0000259" key="1">
    <source>
        <dbReference type="Pfam" id="PF20254"/>
    </source>
</evidence>
<name>A0A7W4VQY5_9HYPH</name>
<accession>A0A7W4VQY5</accession>
<evidence type="ECO:0000313" key="2">
    <source>
        <dbReference type="EMBL" id="MBB3021302.1"/>
    </source>
</evidence>